<keyword evidence="2" id="KW-1185">Reference proteome</keyword>
<name>A0A6G9LKL8_9CAUD</name>
<dbReference type="Proteomes" id="UP000501773">
    <property type="component" value="Segment"/>
</dbReference>
<organism evidence="1 2">
    <name type="scientific">Enterococcus phage nattely</name>
    <dbReference type="NCBI Taxonomy" id="2719593"/>
    <lineage>
        <taxon>Viruses</taxon>
        <taxon>Duplodnaviria</taxon>
        <taxon>Heunggongvirae</taxon>
        <taxon>Uroviricota</taxon>
        <taxon>Caudoviricetes</taxon>
        <taxon>Andrewesvirinae</taxon>
        <taxon>Vipetofemvirus</taxon>
        <taxon>Vipetofemvirus nattely</taxon>
    </lineage>
</organism>
<gene>
    <name evidence="1" type="ORF">nattely_8</name>
</gene>
<evidence type="ECO:0000313" key="1">
    <source>
        <dbReference type="EMBL" id="QIQ66175.1"/>
    </source>
</evidence>
<proteinExistence type="predicted"/>
<dbReference type="EMBL" id="MT119360">
    <property type="protein sequence ID" value="QIQ66175.1"/>
    <property type="molecule type" value="Genomic_DNA"/>
</dbReference>
<sequence>MKNIKAGDMVRVIKITDFDIERGIELDMLLVVEDNSTKDLRGLFVQNPFDPRFKGVPTINYMFEDQIELAISKRDENDFKEGVK</sequence>
<protein>
    <submittedName>
        <fullName evidence="1">Uncharacterized protein</fullName>
    </submittedName>
</protein>
<reference evidence="2" key="1">
    <citation type="submission" date="2020-02" db="EMBL/GenBank/DDBJ databases">
        <authorList>
            <person name="Olsen N.S."/>
            <person name="Forero-Junco L."/>
            <person name="Kot W."/>
            <person name="Hansen L.H."/>
        </authorList>
    </citation>
    <scope>NUCLEOTIDE SEQUENCE [LARGE SCALE GENOMIC DNA]</scope>
</reference>
<accession>A0A6G9LKL8</accession>
<evidence type="ECO:0000313" key="2">
    <source>
        <dbReference type="Proteomes" id="UP000501773"/>
    </source>
</evidence>